<dbReference type="EMBL" id="LGST01000027">
    <property type="protein sequence ID" value="KND99019.1"/>
    <property type="molecule type" value="Genomic_DNA"/>
</dbReference>
<dbReference type="Proteomes" id="UP000037122">
    <property type="component" value="Unassembled WGS sequence"/>
</dbReference>
<evidence type="ECO:0000313" key="1">
    <source>
        <dbReference type="EMBL" id="KND99019.1"/>
    </source>
</evidence>
<reference evidence="2" key="1">
    <citation type="journal article" date="2015" name="BMC Genomics">
        <title>Draft genome of a commonly misdiagnosed multidrug resistant pathogen Candida auris.</title>
        <authorList>
            <person name="Chatterjee S."/>
            <person name="Alampalli S.V."/>
            <person name="Nageshan R.K."/>
            <person name="Chettiar S.T."/>
            <person name="Joshi S."/>
            <person name="Tatu U.S."/>
        </authorList>
    </citation>
    <scope>NUCLEOTIDE SEQUENCE [LARGE SCALE GENOMIC DNA]</scope>
    <source>
        <strain evidence="2">6684</strain>
    </source>
</reference>
<proteinExistence type="predicted"/>
<name>A0A0L0NYE8_CANAR</name>
<dbReference type="VEuPathDB" id="FungiDB:QG37_04081"/>
<comment type="caution">
    <text evidence="1">The sequence shown here is derived from an EMBL/GenBank/DDBJ whole genome shotgun (WGS) entry which is preliminary data.</text>
</comment>
<gene>
    <name evidence="1" type="ORF">QG37_04081</name>
</gene>
<evidence type="ECO:0000313" key="2">
    <source>
        <dbReference type="Proteomes" id="UP000037122"/>
    </source>
</evidence>
<sequence length="63" mass="6521">MQAIETPSPRVTVACYIYAATVAMVNFAMANGVAVEGKPVGACFNSGKHLVYLISLAGVCARS</sequence>
<accession>A0A0L0NYE8</accession>
<protein>
    <submittedName>
        <fullName evidence="1">Uncharacterized protein</fullName>
    </submittedName>
</protein>
<dbReference type="AlphaFoldDB" id="A0A0L0NYE8"/>
<organism evidence="1 2">
    <name type="scientific">Candidozyma auris</name>
    <name type="common">Yeast</name>
    <name type="synonym">Candida auris</name>
    <dbReference type="NCBI Taxonomy" id="498019"/>
    <lineage>
        <taxon>Eukaryota</taxon>
        <taxon>Fungi</taxon>
        <taxon>Dikarya</taxon>
        <taxon>Ascomycota</taxon>
        <taxon>Saccharomycotina</taxon>
        <taxon>Pichiomycetes</taxon>
        <taxon>Metschnikowiaceae</taxon>
        <taxon>Candidozyma</taxon>
    </lineage>
</organism>